<reference evidence="3 4" key="1">
    <citation type="submission" date="2018-04" db="EMBL/GenBank/DDBJ databases">
        <title>The genome sequence of Caulobacter sp. 744.</title>
        <authorList>
            <person name="Gao J."/>
            <person name="Sun J."/>
        </authorList>
    </citation>
    <scope>NUCLEOTIDE SEQUENCE [LARGE SCALE GENOMIC DNA]</scope>
    <source>
        <strain evidence="3 4">774</strain>
    </source>
</reference>
<dbReference type="RefSeq" id="WP_109102313.1">
    <property type="nucleotide sequence ID" value="NZ_QDKQ01000063.1"/>
</dbReference>
<protein>
    <recommendedName>
        <fullName evidence="2">HTH luxR-type domain-containing protein</fullName>
    </recommendedName>
</protein>
<gene>
    <name evidence="3" type="ORF">DDF67_18480</name>
</gene>
<feature type="compositionally biased region" description="Basic residues" evidence="1">
    <location>
        <begin position="125"/>
        <end position="139"/>
    </location>
</feature>
<dbReference type="SUPFAM" id="SSF46894">
    <property type="entry name" value="C-terminal effector domain of the bipartite response regulators"/>
    <property type="match status" value="1"/>
</dbReference>
<dbReference type="EMBL" id="QDKQ01000063">
    <property type="protein sequence ID" value="PVM84885.1"/>
    <property type="molecule type" value="Genomic_DNA"/>
</dbReference>
<dbReference type="Proteomes" id="UP000245073">
    <property type="component" value="Unassembled WGS sequence"/>
</dbReference>
<comment type="caution">
    <text evidence="3">The sequence shown here is derived from an EMBL/GenBank/DDBJ whole genome shotgun (WGS) entry which is preliminary data.</text>
</comment>
<dbReference type="GO" id="GO:0003677">
    <property type="term" value="F:DNA binding"/>
    <property type="evidence" value="ECO:0007669"/>
    <property type="project" value="InterPro"/>
</dbReference>
<dbReference type="Pfam" id="PF00196">
    <property type="entry name" value="GerE"/>
    <property type="match status" value="1"/>
</dbReference>
<evidence type="ECO:0000313" key="4">
    <source>
        <dbReference type="Proteomes" id="UP000245073"/>
    </source>
</evidence>
<name>A0A2T9JMG3_9CAUL</name>
<proteinExistence type="predicted"/>
<dbReference type="InterPro" id="IPR000792">
    <property type="entry name" value="Tscrpt_reg_LuxR_C"/>
</dbReference>
<dbReference type="InterPro" id="IPR016032">
    <property type="entry name" value="Sig_transdc_resp-reg_C-effctor"/>
</dbReference>
<dbReference type="GO" id="GO:0006355">
    <property type="term" value="P:regulation of DNA-templated transcription"/>
    <property type="evidence" value="ECO:0007669"/>
    <property type="project" value="InterPro"/>
</dbReference>
<feature type="region of interest" description="Disordered" evidence="1">
    <location>
        <begin position="103"/>
        <end position="139"/>
    </location>
</feature>
<dbReference type="SMART" id="SM00421">
    <property type="entry name" value="HTH_LUXR"/>
    <property type="match status" value="1"/>
</dbReference>
<evidence type="ECO:0000256" key="1">
    <source>
        <dbReference type="SAM" id="MobiDB-lite"/>
    </source>
</evidence>
<evidence type="ECO:0000259" key="2">
    <source>
        <dbReference type="SMART" id="SM00421"/>
    </source>
</evidence>
<sequence>MPDTPHIAAGLELLTKREREALRLVSEHRLSKEIGPLMGVSKSRADALVESACRKLGVNGRRAAARVLSEHERIAAGGASPVGFAADDYGIRSHPDPIGLAVVPSSSPPSASPSTEAFDRSETIRRRRRPRRPACRSIA</sequence>
<feature type="domain" description="HTH luxR-type" evidence="2">
    <location>
        <begin position="11"/>
        <end position="68"/>
    </location>
</feature>
<dbReference type="AlphaFoldDB" id="A0A2T9JMG3"/>
<evidence type="ECO:0000313" key="3">
    <source>
        <dbReference type="EMBL" id="PVM84885.1"/>
    </source>
</evidence>
<keyword evidence="4" id="KW-1185">Reference proteome</keyword>
<dbReference type="Gene3D" id="1.10.10.10">
    <property type="entry name" value="Winged helix-like DNA-binding domain superfamily/Winged helix DNA-binding domain"/>
    <property type="match status" value="1"/>
</dbReference>
<accession>A0A2T9JMG3</accession>
<organism evidence="3 4">
    <name type="scientific">Caulobacter endophyticus</name>
    <dbReference type="NCBI Taxonomy" id="2172652"/>
    <lineage>
        <taxon>Bacteria</taxon>
        <taxon>Pseudomonadati</taxon>
        <taxon>Pseudomonadota</taxon>
        <taxon>Alphaproteobacteria</taxon>
        <taxon>Caulobacterales</taxon>
        <taxon>Caulobacteraceae</taxon>
        <taxon>Caulobacter</taxon>
    </lineage>
</organism>
<dbReference type="InterPro" id="IPR036388">
    <property type="entry name" value="WH-like_DNA-bd_sf"/>
</dbReference>
<dbReference type="OrthoDB" id="7206433at2"/>